<reference evidence="2 3" key="1">
    <citation type="submission" date="2018-03" db="EMBL/GenBank/DDBJ databases">
        <authorList>
            <person name="Keele B.F."/>
        </authorList>
    </citation>
    <scope>NUCLEOTIDE SEQUENCE [LARGE SCALE GENOMIC DNA]</scope>
    <source>
        <strain evidence="2 3">CECT 8599</strain>
    </source>
</reference>
<dbReference type="EMBL" id="OMOR01000001">
    <property type="protein sequence ID" value="SPH22104.1"/>
    <property type="molecule type" value="Genomic_DNA"/>
</dbReference>
<dbReference type="OrthoDB" id="7862028at2"/>
<sequence>MMLRIATLVVGLAGSVAFAQDVPSGQSVTLFDALIDKVEGQTWLRMRYVAPAIARDGGDVDYDTASVDMAHLCASAALPYANEYAIDPHIVVISLSDRETEFGVQDQEATQFFEAYRVQNDACIWEAF</sequence>
<accession>A0A2R8BGB6</accession>
<feature type="signal peptide" evidence="1">
    <location>
        <begin position="1"/>
        <end position="19"/>
    </location>
</feature>
<dbReference type="Pfam" id="PF20107">
    <property type="entry name" value="DUF6497"/>
    <property type="match status" value="1"/>
</dbReference>
<dbReference type="Proteomes" id="UP000244880">
    <property type="component" value="Unassembled WGS sequence"/>
</dbReference>
<keyword evidence="3" id="KW-1185">Reference proteome</keyword>
<name>A0A2R8BGB6_9RHOB</name>
<proteinExistence type="predicted"/>
<dbReference type="InterPro" id="IPR045467">
    <property type="entry name" value="DUF6497"/>
</dbReference>
<dbReference type="RefSeq" id="WP_108829096.1">
    <property type="nucleotide sequence ID" value="NZ_OMOR01000001.1"/>
</dbReference>
<evidence type="ECO:0000313" key="2">
    <source>
        <dbReference type="EMBL" id="SPH22104.1"/>
    </source>
</evidence>
<dbReference type="AlphaFoldDB" id="A0A2R8BGB6"/>
<evidence type="ECO:0008006" key="4">
    <source>
        <dbReference type="Google" id="ProtNLM"/>
    </source>
</evidence>
<evidence type="ECO:0000256" key="1">
    <source>
        <dbReference type="SAM" id="SignalP"/>
    </source>
</evidence>
<evidence type="ECO:0000313" key="3">
    <source>
        <dbReference type="Proteomes" id="UP000244880"/>
    </source>
</evidence>
<organism evidence="2 3">
    <name type="scientific">Ascidiaceihabitans donghaensis</name>
    <dbReference type="NCBI Taxonomy" id="1510460"/>
    <lineage>
        <taxon>Bacteria</taxon>
        <taxon>Pseudomonadati</taxon>
        <taxon>Pseudomonadota</taxon>
        <taxon>Alphaproteobacteria</taxon>
        <taxon>Rhodobacterales</taxon>
        <taxon>Paracoccaceae</taxon>
        <taxon>Ascidiaceihabitans</taxon>
    </lineage>
</organism>
<keyword evidence="1" id="KW-0732">Signal</keyword>
<feature type="chain" id="PRO_5015344006" description="Acetolactate synthase" evidence="1">
    <location>
        <begin position="20"/>
        <end position="128"/>
    </location>
</feature>
<protein>
    <recommendedName>
        <fullName evidence="4">Acetolactate synthase</fullName>
    </recommendedName>
</protein>
<gene>
    <name evidence="2" type="ORF">ASD8599_02849</name>
</gene>